<gene>
    <name evidence="2" type="ORF">BJ986_001148</name>
</gene>
<evidence type="ECO:0000313" key="3">
    <source>
        <dbReference type="Proteomes" id="UP000573599"/>
    </source>
</evidence>
<sequence>MTTAPRRPTTPTASAPATKSTPARKRAAARKPAPDQIVLTGPPKLLRATVSVQNAVDQRVAVRGLTLHREGRKAVSGVGAAVIAPGATADLPVTFRLEPDTPPGEYAAEVEVGGIRRDAVLRVEPDLSMHVSPRRVLAEPGRHALTLTVSNDGNLAIPLAAIVRAATDDGSPDPAAGPDVTVTLTAGTTVAPGTTAVLEGHVTVPAELDPTRRHTARIPVGTADLDVIILPRDPSE</sequence>
<organism evidence="2 3">
    <name type="scientific">Pedococcus badiiscoriae</name>
    <dbReference type="NCBI Taxonomy" id="642776"/>
    <lineage>
        <taxon>Bacteria</taxon>
        <taxon>Bacillati</taxon>
        <taxon>Actinomycetota</taxon>
        <taxon>Actinomycetes</taxon>
        <taxon>Micrococcales</taxon>
        <taxon>Intrasporangiaceae</taxon>
        <taxon>Pedococcus</taxon>
    </lineage>
</organism>
<keyword evidence="3" id="KW-1185">Reference proteome</keyword>
<evidence type="ECO:0000256" key="1">
    <source>
        <dbReference type="SAM" id="MobiDB-lite"/>
    </source>
</evidence>
<comment type="caution">
    <text evidence="2">The sequence shown here is derived from an EMBL/GenBank/DDBJ whole genome shotgun (WGS) entry which is preliminary data.</text>
</comment>
<accession>A0A852WGK7</accession>
<evidence type="ECO:0000313" key="2">
    <source>
        <dbReference type="EMBL" id="NYG06661.1"/>
    </source>
</evidence>
<dbReference type="EMBL" id="JACCAB010000001">
    <property type="protein sequence ID" value="NYG06661.1"/>
    <property type="molecule type" value="Genomic_DNA"/>
</dbReference>
<dbReference type="RefSeq" id="WP_179421111.1">
    <property type="nucleotide sequence ID" value="NZ_JACCAB010000001.1"/>
</dbReference>
<dbReference type="Proteomes" id="UP000573599">
    <property type="component" value="Unassembled WGS sequence"/>
</dbReference>
<name>A0A852WGK7_9MICO</name>
<feature type="compositionally biased region" description="Low complexity" evidence="1">
    <location>
        <begin position="1"/>
        <end position="21"/>
    </location>
</feature>
<reference evidence="2 3" key="1">
    <citation type="submission" date="2020-07" db="EMBL/GenBank/DDBJ databases">
        <title>Sequencing the genomes of 1000 actinobacteria strains.</title>
        <authorList>
            <person name="Klenk H.-P."/>
        </authorList>
    </citation>
    <scope>NUCLEOTIDE SEQUENCE [LARGE SCALE GENOMIC DNA]</scope>
    <source>
        <strain evidence="2 3">DSM 23987</strain>
    </source>
</reference>
<proteinExistence type="predicted"/>
<dbReference type="AlphaFoldDB" id="A0A852WGK7"/>
<protein>
    <submittedName>
        <fullName evidence="2">Uncharacterized protein</fullName>
    </submittedName>
</protein>
<feature type="region of interest" description="Disordered" evidence="1">
    <location>
        <begin position="1"/>
        <end position="39"/>
    </location>
</feature>